<keyword evidence="6" id="KW-1185">Reference proteome</keyword>
<comment type="caution">
    <text evidence="5">The sequence shown here is derived from an EMBL/GenBank/DDBJ whole genome shotgun (WGS) entry which is preliminary data.</text>
</comment>
<dbReference type="PANTHER" id="PTHR47263:SF1">
    <property type="entry name" value="C2 DOMAIN PROTEIN (AFU_ORTHOLOGUE AFUA_7G02350)"/>
    <property type="match status" value="1"/>
</dbReference>
<feature type="domain" description="MHD2" evidence="4">
    <location>
        <begin position="1038"/>
        <end position="1175"/>
    </location>
</feature>
<dbReference type="SMART" id="SM00239">
    <property type="entry name" value="C2"/>
    <property type="match status" value="1"/>
</dbReference>
<name>A0AAD5TKE5_9FUNG</name>
<dbReference type="Gene3D" id="1.10.357.50">
    <property type="match status" value="1"/>
</dbReference>
<dbReference type="InterPro" id="IPR010439">
    <property type="entry name" value="MUN_dom"/>
</dbReference>
<evidence type="ECO:0000256" key="1">
    <source>
        <dbReference type="SAM" id="MobiDB-lite"/>
    </source>
</evidence>
<evidence type="ECO:0000259" key="4">
    <source>
        <dbReference type="PROSITE" id="PS51259"/>
    </source>
</evidence>
<evidence type="ECO:0000313" key="5">
    <source>
        <dbReference type="EMBL" id="KAJ3179167.1"/>
    </source>
</evidence>
<dbReference type="Pfam" id="PF06292">
    <property type="entry name" value="MUN"/>
    <property type="match status" value="1"/>
</dbReference>
<dbReference type="SUPFAM" id="SSF49562">
    <property type="entry name" value="C2 domain (Calcium/lipid-binding domain, CaLB)"/>
    <property type="match status" value="1"/>
</dbReference>
<evidence type="ECO:0000259" key="3">
    <source>
        <dbReference type="PROSITE" id="PS51258"/>
    </source>
</evidence>
<dbReference type="PROSITE" id="PS50004">
    <property type="entry name" value="C2"/>
    <property type="match status" value="1"/>
</dbReference>
<protein>
    <recommendedName>
        <fullName evidence="7">C2 domain-containing protein</fullName>
    </recommendedName>
</protein>
<dbReference type="InterPro" id="IPR035892">
    <property type="entry name" value="C2_domain_sf"/>
</dbReference>
<dbReference type="InterPro" id="IPR014772">
    <property type="entry name" value="Munc13_dom-2"/>
</dbReference>
<dbReference type="InterPro" id="IPR000008">
    <property type="entry name" value="C2_dom"/>
</dbReference>
<evidence type="ECO:0000313" key="6">
    <source>
        <dbReference type="Proteomes" id="UP001212152"/>
    </source>
</evidence>
<organism evidence="5 6">
    <name type="scientific">Geranomyces variabilis</name>
    <dbReference type="NCBI Taxonomy" id="109894"/>
    <lineage>
        <taxon>Eukaryota</taxon>
        <taxon>Fungi</taxon>
        <taxon>Fungi incertae sedis</taxon>
        <taxon>Chytridiomycota</taxon>
        <taxon>Chytridiomycota incertae sedis</taxon>
        <taxon>Chytridiomycetes</taxon>
        <taxon>Spizellomycetales</taxon>
        <taxon>Powellomycetaceae</taxon>
        <taxon>Geranomyces</taxon>
    </lineage>
</organism>
<dbReference type="PANTHER" id="PTHR47263">
    <property type="entry name" value="ADENYLATE CYCLASE ACTIVATION PROTEIN GIT1"/>
    <property type="match status" value="1"/>
</dbReference>
<dbReference type="InterPro" id="IPR052811">
    <property type="entry name" value="Glucose_resp_signaling"/>
</dbReference>
<dbReference type="Proteomes" id="UP001212152">
    <property type="component" value="Unassembled WGS sequence"/>
</dbReference>
<evidence type="ECO:0000259" key="2">
    <source>
        <dbReference type="PROSITE" id="PS50004"/>
    </source>
</evidence>
<dbReference type="AlphaFoldDB" id="A0AAD5TKE5"/>
<dbReference type="Gene3D" id="2.60.40.150">
    <property type="entry name" value="C2 domain"/>
    <property type="match status" value="1"/>
</dbReference>
<sequence length="1214" mass="130946">MDSATPTWSAQLVDTLLYPINPVATSAVSSHSLLSPRSSPSHANLKAETASIKTQNSKRSSKKAFSKLLGAGGGANETGDEKLEPPAGPRPPPASVIALAKHFARVLGIPAESVDRQAAKAADACAGSELLGADLAAYLHLVRLDAGLTSPSDFDDPAEYAQWKATEVDALDRVISALTGSAEYSAPDCQLIQLTVAAAEGLLGKDNSGTSNPYCVVAFDGVNFVSQPATRTRSPTWNMKVALPLRSSSPDVTISVWNRSSDPRSHHRDDSFLGCLHLPASTLLASAALAPARYPLAKRSTRSHVAGTIEVSIEPVLLDSNVQLVRTKFLRFAPPNPRAAFAELLARTLEVDIGNQDTLLSDASNMGLNAVATAWRIGEHTRIVLLYEALTDLFSQGAFPATVLQTEGSEQIDRLANDAHLSNPDLTTLRDTCKTLSTLLLHNLRTFFNHPLTAKKANDLDAMTGILASMQTNRLLHKPEGDVGEIVKGLLKEALSARYLGLHAIANSPSSSSPDSPSECLITLLKSIESELASYDRHLDTIYFGYVHVPDMAAAVFFERLMPDLEGYTRSPAHARNFGDAFELYDAVAALRAVYERVDYQLAERFKLTEWFAAPLREWVAVSERKFVEWMEAAVRVDDYTRSSPVAPYSSSVLDMFTSFQQQIDFARKLRWPDADQEAQVLERLLQGISDTLARYFDAMVTKIGEDLARCRAGLANPGSASAVLAVPQPAKKKSRINLKFGKSKRGGREIDPSEIRIPVETCVKLENIDAVPNLFADLCTKTLPPSAATNGDADGESPPPTPPKSVRASTPAPVVVLARQSVTVTMQSVTNLSMTRPSTTQISARVRISGKDLGTTAPIPQARTLLWPDASKVTYYSLLPQAAVQPINAPRISAPHPELEVCVMHHLPGEINKPYLFGRGLASGNWMDNTTVDIDLGGSGRGARLGVSQISGPPFLRARVAWLSARGIDRAVALVAEQLTYDLRFRLKALARKTEPKTPIWSKPSAVFSKLHKSHRELISPPASSPTTLVPQDEDHDAALAALLSYLDVNLEILSEQCSELLSLRTVAGTWDLVPRIVESLVTDPAPTTSPSSTPVISSSSSSSHSSSSSSTSNSATSPARIAFLQAALRALRSWFSADGDGLDDVTLDTQSYRDAVAVLDHAHLSRKALEKALCDGTLVEVTAQDDGEWACRLVAAKGGRDAVDVFVARRFR</sequence>
<accession>A0AAD5TKE5</accession>
<dbReference type="PROSITE" id="PS51259">
    <property type="entry name" value="MHD2"/>
    <property type="match status" value="1"/>
</dbReference>
<dbReference type="Pfam" id="PF00168">
    <property type="entry name" value="C2"/>
    <property type="match status" value="1"/>
</dbReference>
<dbReference type="EMBL" id="JADGJQ010000022">
    <property type="protein sequence ID" value="KAJ3179167.1"/>
    <property type="molecule type" value="Genomic_DNA"/>
</dbReference>
<reference evidence="5" key="1">
    <citation type="submission" date="2020-05" db="EMBL/GenBank/DDBJ databases">
        <title>Phylogenomic resolution of chytrid fungi.</title>
        <authorList>
            <person name="Stajich J.E."/>
            <person name="Amses K."/>
            <person name="Simmons R."/>
            <person name="Seto K."/>
            <person name="Myers J."/>
            <person name="Bonds A."/>
            <person name="Quandt C.A."/>
            <person name="Barry K."/>
            <person name="Liu P."/>
            <person name="Grigoriev I."/>
            <person name="Longcore J.E."/>
            <person name="James T.Y."/>
        </authorList>
    </citation>
    <scope>NUCLEOTIDE SEQUENCE</scope>
    <source>
        <strain evidence="5">JEL0379</strain>
    </source>
</reference>
<gene>
    <name evidence="5" type="ORF">HDU87_003125</name>
</gene>
<feature type="region of interest" description="Disordered" evidence="1">
    <location>
        <begin position="33"/>
        <end position="93"/>
    </location>
</feature>
<feature type="compositionally biased region" description="Low complexity" evidence="1">
    <location>
        <begin position="1086"/>
        <end position="1117"/>
    </location>
</feature>
<dbReference type="PROSITE" id="PS51258">
    <property type="entry name" value="MHD1"/>
    <property type="match status" value="1"/>
</dbReference>
<feature type="domain" description="C2" evidence="2">
    <location>
        <begin position="174"/>
        <end position="294"/>
    </location>
</feature>
<feature type="domain" description="MHD1" evidence="3">
    <location>
        <begin position="582"/>
        <end position="700"/>
    </location>
</feature>
<proteinExistence type="predicted"/>
<evidence type="ECO:0008006" key="7">
    <source>
        <dbReference type="Google" id="ProtNLM"/>
    </source>
</evidence>
<dbReference type="InterPro" id="IPR014770">
    <property type="entry name" value="Munc13_1"/>
</dbReference>
<dbReference type="Gene3D" id="1.20.58.1100">
    <property type="match status" value="1"/>
</dbReference>
<feature type="compositionally biased region" description="Low complexity" evidence="1">
    <location>
        <begin position="33"/>
        <end position="43"/>
    </location>
</feature>
<feature type="region of interest" description="Disordered" evidence="1">
    <location>
        <begin position="1084"/>
        <end position="1117"/>
    </location>
</feature>
<feature type="region of interest" description="Disordered" evidence="1">
    <location>
        <begin position="787"/>
        <end position="811"/>
    </location>
</feature>